<dbReference type="EMBL" id="CAJPDT010000124">
    <property type="protein sequence ID" value="CAF9939846.1"/>
    <property type="molecule type" value="Genomic_DNA"/>
</dbReference>
<accession>A0A8H3J338</accession>
<organism evidence="1 2">
    <name type="scientific">Imshaugia aleurites</name>
    <dbReference type="NCBI Taxonomy" id="172621"/>
    <lineage>
        <taxon>Eukaryota</taxon>
        <taxon>Fungi</taxon>
        <taxon>Dikarya</taxon>
        <taxon>Ascomycota</taxon>
        <taxon>Pezizomycotina</taxon>
        <taxon>Lecanoromycetes</taxon>
        <taxon>OSLEUM clade</taxon>
        <taxon>Lecanoromycetidae</taxon>
        <taxon>Lecanorales</taxon>
        <taxon>Lecanorineae</taxon>
        <taxon>Parmeliaceae</taxon>
        <taxon>Imshaugia</taxon>
    </lineage>
</organism>
<dbReference type="Proteomes" id="UP000664534">
    <property type="component" value="Unassembled WGS sequence"/>
</dbReference>
<proteinExistence type="predicted"/>
<evidence type="ECO:0000313" key="1">
    <source>
        <dbReference type="EMBL" id="CAF9939846.1"/>
    </source>
</evidence>
<protein>
    <submittedName>
        <fullName evidence="1">Uncharacterized protein</fullName>
    </submittedName>
</protein>
<sequence length="168" mass="18924">MIANIAALIVPLPAQNLTTPHLHNNSLAAYNPTLTYHVPRTPTVLYINYFPWYQVPRGDLLTAIRNIQKRMADHIEEKGDGWLLPPDDPIIETIRDVEHGNWNIVIQSSPVTVHLTYGVVLEVMDGWETLIGGQVGACQMFAAIQNERRGQLGRLRVFRPGYGDLMTE</sequence>
<comment type="caution">
    <text evidence="1">The sequence shown here is derived from an EMBL/GenBank/DDBJ whole genome shotgun (WGS) entry which is preliminary data.</text>
</comment>
<evidence type="ECO:0000313" key="2">
    <source>
        <dbReference type="Proteomes" id="UP000664534"/>
    </source>
</evidence>
<name>A0A8H3J338_9LECA</name>
<dbReference type="AlphaFoldDB" id="A0A8H3J338"/>
<keyword evidence="2" id="KW-1185">Reference proteome</keyword>
<reference evidence="1" key="1">
    <citation type="submission" date="2021-03" db="EMBL/GenBank/DDBJ databases">
        <authorList>
            <person name="Tagirdzhanova G."/>
        </authorList>
    </citation>
    <scope>NUCLEOTIDE SEQUENCE</scope>
</reference>
<gene>
    <name evidence="1" type="ORF">IMSHALPRED_001654</name>
</gene>
<dbReference type="OrthoDB" id="5332033at2759"/>